<evidence type="ECO:0000256" key="1">
    <source>
        <dbReference type="SAM" id="SignalP"/>
    </source>
</evidence>
<dbReference type="PROSITE" id="PS51257">
    <property type="entry name" value="PROKAR_LIPOPROTEIN"/>
    <property type="match status" value="1"/>
</dbReference>
<dbReference type="AlphaFoldDB" id="A0A4S4BQE1"/>
<dbReference type="OrthoDB" id="2657915at2"/>
<evidence type="ECO:0008006" key="4">
    <source>
        <dbReference type="Google" id="ProtNLM"/>
    </source>
</evidence>
<protein>
    <recommendedName>
        <fullName evidence="4">Lipoprotein</fullName>
    </recommendedName>
</protein>
<comment type="caution">
    <text evidence="2">The sequence shown here is derived from an EMBL/GenBank/DDBJ whole genome shotgun (WGS) entry which is preliminary data.</text>
</comment>
<dbReference type="EMBL" id="SSOB01000021">
    <property type="protein sequence ID" value="THF77149.1"/>
    <property type="molecule type" value="Genomic_DNA"/>
</dbReference>
<organism evidence="2 3">
    <name type="scientific">Cohnella fermenti</name>
    <dbReference type="NCBI Taxonomy" id="2565925"/>
    <lineage>
        <taxon>Bacteria</taxon>
        <taxon>Bacillati</taxon>
        <taxon>Bacillota</taxon>
        <taxon>Bacilli</taxon>
        <taxon>Bacillales</taxon>
        <taxon>Paenibacillaceae</taxon>
        <taxon>Cohnella</taxon>
    </lineage>
</organism>
<proteinExistence type="predicted"/>
<keyword evidence="1" id="KW-0732">Signal</keyword>
<gene>
    <name evidence="2" type="ORF">E6C55_17460</name>
</gene>
<evidence type="ECO:0000313" key="3">
    <source>
        <dbReference type="Proteomes" id="UP000310636"/>
    </source>
</evidence>
<dbReference type="Proteomes" id="UP000310636">
    <property type="component" value="Unassembled WGS sequence"/>
</dbReference>
<feature type="chain" id="PRO_5038369842" description="Lipoprotein" evidence="1">
    <location>
        <begin position="22"/>
        <end position="360"/>
    </location>
</feature>
<evidence type="ECO:0000313" key="2">
    <source>
        <dbReference type="EMBL" id="THF77149.1"/>
    </source>
</evidence>
<feature type="signal peptide" evidence="1">
    <location>
        <begin position="1"/>
        <end position="21"/>
    </location>
</feature>
<keyword evidence="3" id="KW-1185">Reference proteome</keyword>
<reference evidence="2 3" key="1">
    <citation type="submission" date="2019-04" db="EMBL/GenBank/DDBJ databases">
        <title>Cohnella sp. nov. isolated from preserved vegetables.</title>
        <authorList>
            <person name="Lin S.-Y."/>
            <person name="Hung M.-H."/>
            <person name="Young C.-C."/>
        </authorList>
    </citation>
    <scope>NUCLEOTIDE SEQUENCE [LARGE SCALE GENOMIC DNA]</scope>
    <source>
        <strain evidence="2 3">CC-MHH1044</strain>
    </source>
</reference>
<dbReference type="RefSeq" id="WP_136371097.1">
    <property type="nucleotide sequence ID" value="NZ_SSOB01000021.1"/>
</dbReference>
<accession>A0A4S4BQE1</accession>
<name>A0A4S4BQE1_9BACL</name>
<sequence length="360" mass="39203">MKKSITVVLSLLVSIALVLSACSSDSKSSSEKLLSSFEKSADIKSYNLNGSLSIKDLKLSDALLQEEEAASALAMLQNAELSWTGAYRADPMMMELTLKISISGDLAISFQVPFIITQEKMWIKVPNIPMLSLPADIVGKYIEFDLKELAEQQGAELPAALDVGKAMELAKELFGIVLKHVDEKTYLSSPSAKDAGIPDSANVKDVVQLHIEKDQVEPFVQTLIEKIAPEMLDLLASNEEYRSLTQLTPEQIDEAKKQLSELDETELKDGLAEFDKSVKTFDVVSNIGIDKDGYASYSSSTIKFEAADGDQSGSGTLSLVSEQTDINGEPKFEIGGEPKAEEVIPLEELISLFGFSMDAM</sequence>